<keyword evidence="4 9" id="KW-0812">Transmembrane</keyword>
<dbReference type="HOGENOM" id="CLU_036138_4_1_9"/>
<keyword evidence="13" id="KW-1185">Reference proteome</keyword>
<dbReference type="Pfam" id="PF02096">
    <property type="entry name" value="60KD_IMP"/>
    <property type="match status" value="1"/>
</dbReference>
<sequence>MKTISTILGIFFRFIYDVLSKGFPEPKSISFFAITIIISTFIIRVLMLPIGISQMRNQKKMAELQPELEKIQTKYKNDPQTLAAKQRQLYKDANYNMLSGCLPMIVQMMVLIGFYRVFYEPATYVFKEPGLYDSIAKNFFYIKDIDLKDTTLILPIVAAVTTFLSSWITQNSTANKASQTAQSQSMMNTMTLVMPVMIFMMGRNFASALVLYWTVSNLFQVLQQLIQNVIIKREVEGV</sequence>
<evidence type="ECO:0000256" key="4">
    <source>
        <dbReference type="ARBA" id="ARBA00022692"/>
    </source>
</evidence>
<dbReference type="NCBIfam" id="TIGR03592">
    <property type="entry name" value="yidC_oxa1_cterm"/>
    <property type="match status" value="1"/>
</dbReference>
<keyword evidence="6 10" id="KW-1133">Transmembrane helix</keyword>
<keyword evidence="7 10" id="KW-0472">Membrane</keyword>
<dbReference type="RefSeq" id="WP_008901181.1">
    <property type="nucleotide sequence ID" value="NZ_GL397071.1"/>
</dbReference>
<proteinExistence type="inferred from homology"/>
<dbReference type="CDD" id="cd20070">
    <property type="entry name" value="5TM_YidC_Alb3"/>
    <property type="match status" value="1"/>
</dbReference>
<evidence type="ECO:0000256" key="9">
    <source>
        <dbReference type="RuleBase" id="RU003945"/>
    </source>
</evidence>
<name>E0NJK6_9FIRM</name>
<dbReference type="Proteomes" id="UP000003280">
    <property type="component" value="Unassembled WGS sequence"/>
</dbReference>
<evidence type="ECO:0000256" key="1">
    <source>
        <dbReference type="ARBA" id="ARBA00004651"/>
    </source>
</evidence>
<dbReference type="OrthoDB" id="9780552at2"/>
<protein>
    <submittedName>
        <fullName evidence="12">Membrane protein insertase, YidC/Oxa1 family</fullName>
    </submittedName>
</protein>
<feature type="transmembrane region" description="Helical" evidence="10">
    <location>
        <begin position="152"/>
        <end position="169"/>
    </location>
</feature>
<evidence type="ECO:0000256" key="10">
    <source>
        <dbReference type="SAM" id="Phobius"/>
    </source>
</evidence>
<comment type="subcellular location">
    <subcellularLocation>
        <location evidence="1">Cell membrane</location>
        <topology evidence="1">Multi-pass membrane protein</topology>
    </subcellularLocation>
    <subcellularLocation>
        <location evidence="9">Membrane</location>
        <topology evidence="9">Multi-pass membrane protein</topology>
    </subcellularLocation>
</comment>
<feature type="transmembrane region" description="Helical" evidence="10">
    <location>
        <begin position="95"/>
        <end position="118"/>
    </location>
</feature>
<dbReference type="PANTHER" id="PTHR12428:SF65">
    <property type="entry name" value="CYTOCHROME C OXIDASE ASSEMBLY PROTEIN COX18, MITOCHONDRIAL"/>
    <property type="match status" value="1"/>
</dbReference>
<dbReference type="GO" id="GO:0015031">
    <property type="term" value="P:protein transport"/>
    <property type="evidence" value="ECO:0007669"/>
    <property type="project" value="UniProtKB-KW"/>
</dbReference>
<feature type="domain" description="Membrane insertase YidC/Oxa/ALB C-terminal" evidence="11">
    <location>
        <begin position="32"/>
        <end position="227"/>
    </location>
</feature>
<dbReference type="PANTHER" id="PTHR12428">
    <property type="entry name" value="OXA1"/>
    <property type="match status" value="1"/>
</dbReference>
<dbReference type="GO" id="GO:0005886">
    <property type="term" value="C:plasma membrane"/>
    <property type="evidence" value="ECO:0007669"/>
    <property type="project" value="UniProtKB-SubCell"/>
</dbReference>
<evidence type="ECO:0000256" key="5">
    <source>
        <dbReference type="ARBA" id="ARBA00022927"/>
    </source>
</evidence>
<evidence type="ECO:0000313" key="13">
    <source>
        <dbReference type="Proteomes" id="UP000003280"/>
    </source>
</evidence>
<dbReference type="InterPro" id="IPR001708">
    <property type="entry name" value="YidC/ALB3/OXA1/COX18"/>
</dbReference>
<gene>
    <name evidence="12" type="primary">oxaA</name>
    <name evidence="12" type="ORF">HMPREF9225_0345</name>
</gene>
<keyword evidence="5" id="KW-0653">Protein transport</keyword>
<keyword evidence="2" id="KW-0813">Transport</keyword>
<dbReference type="GO" id="GO:0032977">
    <property type="term" value="F:membrane insertase activity"/>
    <property type="evidence" value="ECO:0007669"/>
    <property type="project" value="InterPro"/>
</dbReference>
<comment type="similarity">
    <text evidence="9">Belongs to the OXA1/ALB3/YidC family.</text>
</comment>
<organism evidence="12 13">
    <name type="scientific">Peptoniphilus duerdenii ATCC BAA-1640</name>
    <dbReference type="NCBI Taxonomy" id="862517"/>
    <lineage>
        <taxon>Bacteria</taxon>
        <taxon>Bacillati</taxon>
        <taxon>Bacillota</taxon>
        <taxon>Tissierellia</taxon>
        <taxon>Tissierellales</taxon>
        <taxon>Peptoniphilaceae</taxon>
        <taxon>Peptoniphilus</taxon>
    </lineage>
</organism>
<evidence type="ECO:0000256" key="2">
    <source>
        <dbReference type="ARBA" id="ARBA00022448"/>
    </source>
</evidence>
<dbReference type="AlphaFoldDB" id="E0NJK6"/>
<feature type="transmembrane region" description="Helical" evidence="10">
    <location>
        <begin position="190"/>
        <end position="215"/>
    </location>
</feature>
<dbReference type="eggNOG" id="COG0706">
    <property type="taxonomic scope" value="Bacteria"/>
</dbReference>
<accession>E0NJK6</accession>
<evidence type="ECO:0000256" key="8">
    <source>
        <dbReference type="ARBA" id="ARBA00023186"/>
    </source>
</evidence>
<evidence type="ECO:0000256" key="6">
    <source>
        <dbReference type="ARBA" id="ARBA00022989"/>
    </source>
</evidence>
<dbReference type="InterPro" id="IPR028055">
    <property type="entry name" value="YidC/Oxa/ALB_C"/>
</dbReference>
<dbReference type="InterPro" id="IPR047196">
    <property type="entry name" value="YidC_ALB_C"/>
</dbReference>
<dbReference type="STRING" id="862517.HMPREF9225_0345"/>
<dbReference type="GO" id="GO:0051205">
    <property type="term" value="P:protein insertion into membrane"/>
    <property type="evidence" value="ECO:0007669"/>
    <property type="project" value="TreeGrafter"/>
</dbReference>
<evidence type="ECO:0000256" key="7">
    <source>
        <dbReference type="ARBA" id="ARBA00023136"/>
    </source>
</evidence>
<dbReference type="EMBL" id="AEEH01000018">
    <property type="protein sequence ID" value="EFM26026.1"/>
    <property type="molecule type" value="Genomic_DNA"/>
</dbReference>
<reference evidence="12 13" key="1">
    <citation type="submission" date="2010-07" db="EMBL/GenBank/DDBJ databases">
        <authorList>
            <person name="Muzny D."/>
            <person name="Qin X."/>
            <person name="Deng J."/>
            <person name="Jiang H."/>
            <person name="Liu Y."/>
            <person name="Qu J."/>
            <person name="Song X.-Z."/>
            <person name="Zhang L."/>
            <person name="Thornton R."/>
            <person name="Coyle M."/>
            <person name="Francisco L."/>
            <person name="Jackson L."/>
            <person name="Javaid M."/>
            <person name="Korchina V."/>
            <person name="Kovar C."/>
            <person name="Mata R."/>
            <person name="Mathew T."/>
            <person name="Ngo R."/>
            <person name="Nguyen L."/>
            <person name="Nguyen N."/>
            <person name="Okwuonu G."/>
            <person name="Ongeri F."/>
            <person name="Pham C."/>
            <person name="Simmons D."/>
            <person name="Wilczek-Boney K."/>
            <person name="Hale W."/>
            <person name="Jakkamsetti A."/>
            <person name="Pham P."/>
            <person name="Ruth R."/>
            <person name="San Lucas F."/>
            <person name="Warren J."/>
            <person name="Zhang J."/>
            <person name="Zhao Z."/>
            <person name="Zhou C."/>
            <person name="Zhu D."/>
            <person name="Lee S."/>
            <person name="Bess C."/>
            <person name="Blankenburg K."/>
            <person name="Forbes L."/>
            <person name="Fu Q."/>
            <person name="Gubbala S."/>
            <person name="Hirani K."/>
            <person name="Jayaseelan J.C."/>
            <person name="Lara F."/>
            <person name="Munidasa M."/>
            <person name="Palculict T."/>
            <person name="Patil S."/>
            <person name="Pu L.-L."/>
            <person name="Saada N."/>
            <person name="Tang L."/>
            <person name="Weissenberger G."/>
            <person name="Zhu Y."/>
            <person name="Hemphill L."/>
            <person name="Shang Y."/>
            <person name="Youmans B."/>
            <person name="Ayvaz T."/>
            <person name="Ross M."/>
            <person name="Santibanez J."/>
            <person name="Aqrawi P."/>
            <person name="Gross S."/>
            <person name="Joshi V."/>
            <person name="Fowler G."/>
            <person name="Nazareth L."/>
            <person name="Reid J."/>
            <person name="Worley K."/>
            <person name="Petrosino J."/>
            <person name="Highlander S."/>
            <person name="Gibbs R."/>
        </authorList>
    </citation>
    <scope>NUCLEOTIDE SEQUENCE [LARGE SCALE GENOMIC DNA]</scope>
    <source>
        <strain evidence="12 13">ATCC BAA-1640</strain>
    </source>
</reference>
<comment type="caution">
    <text evidence="12">The sequence shown here is derived from an EMBL/GenBank/DDBJ whole genome shotgun (WGS) entry which is preliminary data.</text>
</comment>
<evidence type="ECO:0000313" key="12">
    <source>
        <dbReference type="EMBL" id="EFM26026.1"/>
    </source>
</evidence>
<feature type="transmembrane region" description="Helical" evidence="10">
    <location>
        <begin position="30"/>
        <end position="52"/>
    </location>
</feature>
<keyword evidence="8" id="KW-0143">Chaperone</keyword>
<evidence type="ECO:0000259" key="11">
    <source>
        <dbReference type="Pfam" id="PF02096"/>
    </source>
</evidence>
<evidence type="ECO:0000256" key="3">
    <source>
        <dbReference type="ARBA" id="ARBA00022475"/>
    </source>
</evidence>
<keyword evidence="3" id="KW-1003">Cell membrane</keyword>